<evidence type="ECO:0000313" key="8">
    <source>
        <dbReference type="EMBL" id="MBP1920806.1"/>
    </source>
</evidence>
<keyword evidence="4" id="KW-0812">Transmembrane</keyword>
<dbReference type="SUPFAM" id="SSF49478">
    <property type="entry name" value="Cna protein B-type domain"/>
    <property type="match status" value="16"/>
</dbReference>
<dbReference type="CDD" id="cd00222">
    <property type="entry name" value="CollagenBindB"/>
    <property type="match status" value="13"/>
</dbReference>
<feature type="domain" description="CNA-B" evidence="6">
    <location>
        <begin position="383"/>
        <end position="467"/>
    </location>
</feature>
<feature type="domain" description="CNA-B" evidence="6">
    <location>
        <begin position="847"/>
        <end position="932"/>
    </location>
</feature>
<feature type="domain" description="CNA-B" evidence="6">
    <location>
        <begin position="661"/>
        <end position="746"/>
    </location>
</feature>
<dbReference type="EMBL" id="JAGGKC010000041">
    <property type="protein sequence ID" value="MBP1920806.1"/>
    <property type="molecule type" value="Genomic_DNA"/>
</dbReference>
<feature type="domain" description="SpaA-like prealbumin fold" evidence="7">
    <location>
        <begin position="1683"/>
        <end position="1768"/>
    </location>
</feature>
<feature type="domain" description="SpaA-like prealbumin fold" evidence="7">
    <location>
        <begin position="1586"/>
        <end position="1670"/>
    </location>
</feature>
<dbReference type="InterPro" id="IPR041033">
    <property type="entry name" value="SpaA_PFL_dom_1"/>
</dbReference>
<evidence type="ECO:0000256" key="1">
    <source>
        <dbReference type="ARBA" id="ARBA00007257"/>
    </source>
</evidence>
<feature type="domain" description="CNA-B" evidence="6">
    <location>
        <begin position="475"/>
        <end position="560"/>
    </location>
</feature>
<feature type="domain" description="CNA-B" evidence="6">
    <location>
        <begin position="940"/>
        <end position="1024"/>
    </location>
</feature>
<dbReference type="InterPro" id="IPR008454">
    <property type="entry name" value="Collagen-bd_Cna-like_B-typ_dom"/>
</dbReference>
<reference evidence="8 9" key="1">
    <citation type="submission" date="2021-03" db="EMBL/GenBank/DDBJ databases">
        <title>Genomic Encyclopedia of Type Strains, Phase IV (KMG-IV): sequencing the most valuable type-strain genomes for metagenomic binning, comparative biology and taxonomic classification.</title>
        <authorList>
            <person name="Goeker M."/>
        </authorList>
    </citation>
    <scope>NUCLEOTIDE SEQUENCE [LARGE SCALE GENOMIC DNA]</scope>
    <source>
        <strain evidence="8 9">DSM 6139</strain>
    </source>
</reference>
<keyword evidence="4" id="KW-0472">Membrane</keyword>
<evidence type="ECO:0000259" key="6">
    <source>
        <dbReference type="Pfam" id="PF05738"/>
    </source>
</evidence>
<feature type="domain" description="CNA-B" evidence="6">
    <location>
        <begin position="1405"/>
        <end position="1489"/>
    </location>
</feature>
<keyword evidence="9" id="KW-1185">Reference proteome</keyword>
<dbReference type="Gene3D" id="2.60.40.1140">
    <property type="entry name" value="Collagen-binding surface protein Cna, B-type domain"/>
    <property type="match status" value="13"/>
</dbReference>
<feature type="domain" description="CNA-B" evidence="6">
    <location>
        <begin position="1498"/>
        <end position="1582"/>
    </location>
</feature>
<evidence type="ECO:0000313" key="9">
    <source>
        <dbReference type="Proteomes" id="UP001519271"/>
    </source>
</evidence>
<organism evidence="8 9">
    <name type="scientific">Youngiibacter multivorans</name>
    <dbReference type="NCBI Taxonomy" id="937251"/>
    <lineage>
        <taxon>Bacteria</taxon>
        <taxon>Bacillati</taxon>
        <taxon>Bacillota</taxon>
        <taxon>Clostridia</taxon>
        <taxon>Eubacteriales</taxon>
        <taxon>Clostridiaceae</taxon>
        <taxon>Youngiibacter</taxon>
    </lineage>
</organism>
<feature type="chain" id="PRO_5047290552" evidence="5">
    <location>
        <begin position="30"/>
        <end position="1808"/>
    </location>
</feature>
<evidence type="ECO:0000259" key="7">
    <source>
        <dbReference type="Pfam" id="PF17802"/>
    </source>
</evidence>
<protein>
    <submittedName>
        <fullName evidence="8">LPXTG-motif cell wall-anchored protein</fullName>
    </submittedName>
</protein>
<dbReference type="Pfam" id="PF05738">
    <property type="entry name" value="Cna_B"/>
    <property type="match status" value="14"/>
</dbReference>
<keyword evidence="2" id="KW-0964">Secreted</keyword>
<dbReference type="PANTHER" id="PTHR36108">
    <property type="entry name" value="COLOSSIN-B-RELATED"/>
    <property type="match status" value="1"/>
</dbReference>
<feature type="domain" description="CNA-B" evidence="6">
    <location>
        <begin position="754"/>
        <end position="839"/>
    </location>
</feature>
<dbReference type="RefSeq" id="WP_209460966.1">
    <property type="nucleotide sequence ID" value="NZ_JAGGKC010000041.1"/>
</dbReference>
<feature type="transmembrane region" description="Helical" evidence="4">
    <location>
        <begin position="1784"/>
        <end position="1802"/>
    </location>
</feature>
<evidence type="ECO:0000256" key="4">
    <source>
        <dbReference type="SAM" id="Phobius"/>
    </source>
</evidence>
<feature type="domain" description="CNA-B" evidence="6">
    <location>
        <begin position="289"/>
        <end position="374"/>
    </location>
</feature>
<proteinExistence type="inferred from homology"/>
<keyword evidence="3 5" id="KW-0732">Signal</keyword>
<sequence>MNRGLKKLLSLFVSFMMLFSLFTTKSALANTGYTLEGWHKANSLWTTGAIKGYTELDWVDLKFGVNSYDGDPLEFTVELDYNNGGIIGYEHAGYFVLYEGLGDFTPGSEPAQIVGGYHITAPVVVGDILTFTLVIDDPAKFILIEDFTLKFKAQLSDNAAEWPGASLQYRLLGADKTVSMMRNDIIYLGDLTINKVLLDANGAVLNEARSFDIVITSNNGTPTMYRTITSGSSIVIENLQPGTYTVTEPGYGTLYETTITNGGVVVFTGEFPDASLTITNKIKVSVIDVTANKIWVGGPTPRPTVQFQLYRRISGGADMAVGDVKNLPDGTLQVTWPGLPSTDPQGNLYIYTVKEIGTPTNYSKSEVGLTVTNTYVPPKENITANKIWVGGPTPRPTIAFQLYRSVLGGAAVAVGDPKNLVNGVIEVTWNDMPTTDMNGNPYTYTVQEVGTPTNYTKSENGLTVTNTYVPPRDNITATKIWVGGPSPRPTITFQLYRSVLGGAAAPIGDPKDLVNGVLQVTWNDMPLADGNGNPYTYTVREVGTPTNYTKNESGLTVTNTYVPPKTDISANKIWVGGPTPRPTVTFQLYRSVLGGAAVPVGDPKDLVNGVLQVTWMQMPTTDTDGNPYTYTVQEVGTPANYSKSENGLTVTNTYIPPKRDITATKVWVGGPSPRPTITFQLYRSVLGGAAVPVEAPKDLINGTLQVTWNQLPLTDGDGNEYTYSVREVGTPTNYTKDESGLTVTNTYVPPKADITATKIWVGGAAPRPTVTFQLYRSVLGGAAIPVESPKDLENGVLQVTWMQLPTTDNDGNPYTYTVMEVGTPLNYTKDESGLTVTNTYHSPLIDVTGTKIWVGGPSPRPDIELQLYRRILGGADAPVGSPVTIKDGTLSYKWEDVEEFNSDGIAYIYTIKEVGTPLNYTKLENGLTVTNTYHSPLIDVTGTKIWVGGPSPRPDIQLQLFRKIMAGPEMPVGDPVTLKDGTTTYKWEDVEEFNNDGVPYIYYVKEIGTPMNYTKAEEGMTVTNRYNSPLIDVTGTKTWVGGPSPRPDIQLQLFRQIGIGPKIAVGDPVTLVNGTITYKWEDVPQYNNDGVPYIYSVDEVAVPENYSKALDGMEVTNTYHSPLIDVTGTKIWVGGPSPRPDIELQLYRRIQGGADAAVGSPVTIEDGTTTYKWEDVAEFNNDGIAYIYSIKEVGAPANYTKTEDGMTVTNTYHSPLIDVIGTKIWDGGPSPRPEIQLQLFRQIGEGPKVPVRTPATLPSGTTTYKWIGVDEFNNDGVPYIYTVDEVAVPLNYVKTLNGLTVTNTYESPLTDVLGTKIWVGGPSPRPDVQLQLSRHIEGGEMEEVGEPVTLVNGTTTYLWEDLPETDGDGEPYIYTVDEVMVPENYEKELDGLEVTNTYVPPVTDITGTKIWMGGPSPRPTIELQLWRVIPEGEPEMVGDPVELPDGTSEYMWEDMPTTDFDGHPYTYSVEEVVTGENYEKIEEGMEVTNEYVSPKTYVTVEKIWVGGPETRPTIYIQLYRKIAEGDKVKVGEAVGLPSGTNEYTWNNLDVTDYDGNPYIYSVEEADVAGYVKVIQGFEISNTRIKGTIEFHKHDDAHMPLAGAVFGLYAVTDTMFAAPLKTATSLADGLVRFTDVEYGEYKIKEISAPVGYVKSEVVIPVAVTMQGQTVVTTPATVVNVKIMGDITLRKVDSVTNEVLAGAKMVIKDKAGAVVFEGTTGADGLLKVMLPYGEYIISEVAAPEGYILTTQTYSINVNKSGLTFDVRIPNTEEEELPQTGGIPSELLYLMGAMAIIGGVVLMKGKRRKIG</sequence>
<feature type="signal peptide" evidence="5">
    <location>
        <begin position="1"/>
        <end position="29"/>
    </location>
</feature>
<gene>
    <name evidence="8" type="ORF">J2Z34_003323</name>
</gene>
<name>A0ABS4G8D0_9CLOT</name>
<dbReference type="InterPro" id="IPR013783">
    <property type="entry name" value="Ig-like_fold"/>
</dbReference>
<comment type="similarity">
    <text evidence="1">Belongs to the serine-aspartate repeat-containing protein (SDr) family.</text>
</comment>
<accession>A0ABS4G8D0</accession>
<feature type="domain" description="CNA-B" evidence="6">
    <location>
        <begin position="1220"/>
        <end position="1304"/>
    </location>
</feature>
<dbReference type="Gene3D" id="2.60.40.10">
    <property type="entry name" value="Immunoglobulins"/>
    <property type="match status" value="2"/>
</dbReference>
<dbReference type="NCBIfam" id="TIGR01167">
    <property type="entry name" value="LPXTG_anchor"/>
    <property type="match status" value="1"/>
</dbReference>
<evidence type="ECO:0000256" key="5">
    <source>
        <dbReference type="SAM" id="SignalP"/>
    </source>
</evidence>
<evidence type="ECO:0000256" key="2">
    <source>
        <dbReference type="ARBA" id="ARBA00022525"/>
    </source>
</evidence>
<feature type="domain" description="CNA-B" evidence="6">
    <location>
        <begin position="1126"/>
        <end position="1211"/>
    </location>
</feature>
<keyword evidence="4" id="KW-1133">Transmembrane helix</keyword>
<dbReference type="Pfam" id="PF17802">
    <property type="entry name" value="SpaA"/>
    <property type="match status" value="2"/>
</dbReference>
<feature type="domain" description="CNA-B" evidence="6">
    <location>
        <begin position="568"/>
        <end position="653"/>
    </location>
</feature>
<feature type="domain" description="CNA-B" evidence="6">
    <location>
        <begin position="1033"/>
        <end position="1118"/>
    </location>
</feature>
<feature type="domain" description="CNA-B" evidence="6">
    <location>
        <begin position="1314"/>
        <end position="1397"/>
    </location>
</feature>
<dbReference type="Proteomes" id="UP001519271">
    <property type="component" value="Unassembled WGS sequence"/>
</dbReference>
<evidence type="ECO:0000256" key="3">
    <source>
        <dbReference type="ARBA" id="ARBA00022729"/>
    </source>
</evidence>
<dbReference type="PANTHER" id="PTHR36108:SF13">
    <property type="entry name" value="COLOSSIN-B-RELATED"/>
    <property type="match status" value="1"/>
</dbReference>
<comment type="caution">
    <text evidence="8">The sequence shown here is derived from an EMBL/GenBank/DDBJ whole genome shotgun (WGS) entry which is preliminary data.</text>
</comment>